<evidence type="ECO:0000313" key="3">
    <source>
        <dbReference type="Proteomes" id="UP000183400"/>
    </source>
</evidence>
<dbReference type="InterPro" id="IPR004360">
    <property type="entry name" value="Glyas_Fos-R_dOase_dom"/>
</dbReference>
<dbReference type="OrthoDB" id="9794917at2"/>
<name>A0A1H2SHT3_9RHOB</name>
<dbReference type="PANTHER" id="PTHR36437">
    <property type="entry name" value="GLYOXALASE/BLEOMYCIN RESISTANCE PROTEIN/DIOXYGENASE"/>
    <property type="match status" value="1"/>
</dbReference>
<dbReference type="STRING" id="985054.SAMN05444358_101462"/>
<dbReference type="InterPro" id="IPR037523">
    <property type="entry name" value="VOC_core"/>
</dbReference>
<evidence type="ECO:0000259" key="1">
    <source>
        <dbReference type="PROSITE" id="PS51819"/>
    </source>
</evidence>
<proteinExistence type="predicted"/>
<keyword evidence="2" id="KW-0560">Oxidoreductase</keyword>
<gene>
    <name evidence="2" type="ORF">SAMN05444358_101462</name>
</gene>
<accession>A0A1H2SHT3</accession>
<dbReference type="PROSITE" id="PS51819">
    <property type="entry name" value="VOC"/>
    <property type="match status" value="1"/>
</dbReference>
<dbReference type="GO" id="GO:0051213">
    <property type="term" value="F:dioxygenase activity"/>
    <property type="evidence" value="ECO:0007669"/>
    <property type="project" value="UniProtKB-KW"/>
</dbReference>
<dbReference type="InterPro" id="IPR029068">
    <property type="entry name" value="Glyas_Bleomycin-R_OHBP_Dase"/>
</dbReference>
<dbReference type="Proteomes" id="UP000183400">
    <property type="component" value="Unassembled WGS sequence"/>
</dbReference>
<dbReference type="EMBL" id="FNNP01000001">
    <property type="protein sequence ID" value="SDW30734.1"/>
    <property type="molecule type" value="Genomic_DNA"/>
</dbReference>
<dbReference type="RefSeq" id="WP_074734136.1">
    <property type="nucleotide sequence ID" value="NZ_FNNP01000001.1"/>
</dbReference>
<sequence length="135" mass="14924">MRQSLHAVTLVVPDYDDAIAFYTNRLKFTLTQDIDLGGGKRWVRVTPPGLTGASLLLAKADGPEQMTAIGNQTGGRVGFFLETDDFYRDHAAMLESGIGFEERPRHEPYGIVAVWCDPFGNRWDLIEFTAASDAS</sequence>
<dbReference type="SUPFAM" id="SSF54593">
    <property type="entry name" value="Glyoxalase/Bleomycin resistance protein/Dihydroxybiphenyl dioxygenase"/>
    <property type="match status" value="1"/>
</dbReference>
<dbReference type="PANTHER" id="PTHR36437:SF2">
    <property type="entry name" value="GLYOXALASE_BLEOMYCIN RESISTANCE PROTEIN_DIOXYGENASE"/>
    <property type="match status" value="1"/>
</dbReference>
<evidence type="ECO:0000313" key="2">
    <source>
        <dbReference type="EMBL" id="SDW30734.1"/>
    </source>
</evidence>
<organism evidence="2 3">
    <name type="scientific">Ruegeria halocynthiae</name>
    <dbReference type="NCBI Taxonomy" id="985054"/>
    <lineage>
        <taxon>Bacteria</taxon>
        <taxon>Pseudomonadati</taxon>
        <taxon>Pseudomonadota</taxon>
        <taxon>Alphaproteobacteria</taxon>
        <taxon>Rhodobacterales</taxon>
        <taxon>Roseobacteraceae</taxon>
        <taxon>Ruegeria</taxon>
    </lineage>
</organism>
<dbReference type="AlphaFoldDB" id="A0A1H2SHT3"/>
<keyword evidence="3" id="KW-1185">Reference proteome</keyword>
<dbReference type="Pfam" id="PF00903">
    <property type="entry name" value="Glyoxalase"/>
    <property type="match status" value="1"/>
</dbReference>
<keyword evidence="2" id="KW-0223">Dioxygenase</keyword>
<feature type="domain" description="VOC" evidence="1">
    <location>
        <begin position="4"/>
        <end position="128"/>
    </location>
</feature>
<dbReference type="Gene3D" id="3.10.180.10">
    <property type="entry name" value="2,3-Dihydroxybiphenyl 1,2-Dioxygenase, domain 1"/>
    <property type="match status" value="1"/>
</dbReference>
<reference evidence="3" key="1">
    <citation type="submission" date="2016-10" db="EMBL/GenBank/DDBJ databases">
        <authorList>
            <person name="Varghese N."/>
            <person name="Submissions S."/>
        </authorList>
    </citation>
    <scope>NUCLEOTIDE SEQUENCE [LARGE SCALE GENOMIC DNA]</scope>
    <source>
        <strain evidence="3">DSM 27839</strain>
    </source>
</reference>
<protein>
    <submittedName>
        <fullName evidence="2">Catechol 2,3-dioxygenase</fullName>
    </submittedName>
</protein>